<feature type="transmembrane region" description="Helical" evidence="7">
    <location>
        <begin position="244"/>
        <end position="262"/>
    </location>
</feature>
<dbReference type="Proteomes" id="UP000826271">
    <property type="component" value="Unassembled WGS sequence"/>
</dbReference>
<keyword evidence="3 7" id="KW-0812">Transmembrane</keyword>
<evidence type="ECO:0000313" key="9">
    <source>
        <dbReference type="Proteomes" id="UP000826271"/>
    </source>
</evidence>
<evidence type="ECO:0000256" key="7">
    <source>
        <dbReference type="SAM" id="Phobius"/>
    </source>
</evidence>
<comment type="subcellular location">
    <subcellularLocation>
        <location evidence="1">Membrane</location>
        <topology evidence="1">Multi-pass membrane protein</topology>
    </subcellularLocation>
</comment>
<dbReference type="Pfam" id="PF04819">
    <property type="entry name" value="DUF716"/>
    <property type="match status" value="1"/>
</dbReference>
<proteinExistence type="inferred from homology"/>
<comment type="caution">
    <text evidence="8">The sequence shown here is derived from an EMBL/GenBank/DDBJ whole genome shotgun (WGS) entry which is preliminary data.</text>
</comment>
<dbReference type="InterPro" id="IPR006904">
    <property type="entry name" value="DUF716"/>
</dbReference>
<evidence type="ECO:0000256" key="6">
    <source>
        <dbReference type="SAM" id="MobiDB-lite"/>
    </source>
</evidence>
<keyword evidence="5 7" id="KW-0472">Membrane</keyword>
<feature type="region of interest" description="Disordered" evidence="6">
    <location>
        <begin position="30"/>
        <end position="49"/>
    </location>
</feature>
<dbReference type="AlphaFoldDB" id="A0AAV6WIU1"/>
<dbReference type="PANTHER" id="PTHR46285:SF7">
    <property type="entry name" value="OS06G0238900 PROTEIN"/>
    <property type="match status" value="1"/>
</dbReference>
<evidence type="ECO:0000256" key="1">
    <source>
        <dbReference type="ARBA" id="ARBA00004141"/>
    </source>
</evidence>
<dbReference type="EMBL" id="WHWC01000016">
    <property type="protein sequence ID" value="KAG8366880.1"/>
    <property type="molecule type" value="Genomic_DNA"/>
</dbReference>
<evidence type="ECO:0000256" key="3">
    <source>
        <dbReference type="ARBA" id="ARBA00022692"/>
    </source>
</evidence>
<keyword evidence="4 7" id="KW-1133">Transmembrane helix</keyword>
<evidence type="ECO:0000256" key="2">
    <source>
        <dbReference type="ARBA" id="ARBA00006948"/>
    </source>
</evidence>
<protein>
    <submittedName>
        <fullName evidence="8">Uncharacterized protein</fullName>
    </submittedName>
</protein>
<feature type="transmembrane region" description="Helical" evidence="7">
    <location>
        <begin position="6"/>
        <end position="25"/>
    </location>
</feature>
<gene>
    <name evidence="8" type="ORF">BUALT_Bualt16G0014000</name>
</gene>
<name>A0AAV6WIU1_9LAMI</name>
<organism evidence="8 9">
    <name type="scientific">Buddleja alternifolia</name>
    <dbReference type="NCBI Taxonomy" id="168488"/>
    <lineage>
        <taxon>Eukaryota</taxon>
        <taxon>Viridiplantae</taxon>
        <taxon>Streptophyta</taxon>
        <taxon>Embryophyta</taxon>
        <taxon>Tracheophyta</taxon>
        <taxon>Spermatophyta</taxon>
        <taxon>Magnoliopsida</taxon>
        <taxon>eudicotyledons</taxon>
        <taxon>Gunneridae</taxon>
        <taxon>Pentapetalae</taxon>
        <taxon>asterids</taxon>
        <taxon>lamiids</taxon>
        <taxon>Lamiales</taxon>
        <taxon>Scrophulariaceae</taxon>
        <taxon>Buddlejeae</taxon>
        <taxon>Buddleja</taxon>
    </lineage>
</organism>
<accession>A0AAV6WIU1</accession>
<evidence type="ECO:0000256" key="4">
    <source>
        <dbReference type="ARBA" id="ARBA00022989"/>
    </source>
</evidence>
<evidence type="ECO:0000313" key="8">
    <source>
        <dbReference type="EMBL" id="KAG8366880.1"/>
    </source>
</evidence>
<sequence>MGLFTYTVAGGALILIGGWEALISASESLNKTPSSSPPSPPQDTNKPAPKTMSFSSTVTFLLISVISVLFIFNSVISLSDAVRSKDNTGLVLQLEVITIAVLFLLYSLLGIFTYIISSFRFPLKLHNLIYAFAFGEEFLLFYSQSKDPSGIENRYYDLILVPIAICMFSTVLELKNPKSSYPRLGRGIGLVLQGMWTLQMGCSFYSNLITSGCALHEKSRGNYTIKCKGHPEYHRGRAIATLQFNCHLALLITLGIGLYSVFCKKYGINREYTRYKPLGDVGVTQFDNRSQFTLDTDDEDDGDEIRSVEMQKTIVSAPQIAVNGNGSHG</sequence>
<feature type="transmembrane region" description="Helical" evidence="7">
    <location>
        <begin position="155"/>
        <end position="174"/>
    </location>
</feature>
<evidence type="ECO:0000256" key="5">
    <source>
        <dbReference type="ARBA" id="ARBA00023136"/>
    </source>
</evidence>
<keyword evidence="9" id="KW-1185">Reference proteome</keyword>
<feature type="transmembrane region" description="Helical" evidence="7">
    <location>
        <begin position="54"/>
        <end position="76"/>
    </location>
</feature>
<dbReference type="GO" id="GO:0016020">
    <property type="term" value="C:membrane"/>
    <property type="evidence" value="ECO:0007669"/>
    <property type="project" value="UniProtKB-SubCell"/>
</dbReference>
<reference evidence="8" key="1">
    <citation type="submission" date="2019-10" db="EMBL/GenBank/DDBJ databases">
        <authorList>
            <person name="Zhang R."/>
            <person name="Pan Y."/>
            <person name="Wang J."/>
            <person name="Ma R."/>
            <person name="Yu S."/>
        </authorList>
    </citation>
    <scope>NUCLEOTIDE SEQUENCE</scope>
    <source>
        <strain evidence="8">LA-IB0</strain>
        <tissue evidence="8">Leaf</tissue>
    </source>
</reference>
<comment type="similarity">
    <text evidence="2">Belongs to the TMEM45 family.</text>
</comment>
<dbReference type="PANTHER" id="PTHR46285">
    <property type="entry name" value="PROTEINASE INHIBITOR I4, SERPIN (DUF716)-RELATED"/>
    <property type="match status" value="1"/>
</dbReference>
<feature type="transmembrane region" description="Helical" evidence="7">
    <location>
        <begin position="96"/>
        <end position="116"/>
    </location>
</feature>